<dbReference type="EMBL" id="SJOL01002364">
    <property type="protein sequence ID" value="TGZ73853.1"/>
    <property type="molecule type" value="Genomic_DNA"/>
</dbReference>
<evidence type="ECO:0000256" key="12">
    <source>
        <dbReference type="SAM" id="SignalP"/>
    </source>
</evidence>
<dbReference type="NCBIfam" id="TIGR00951">
    <property type="entry name" value="2A43"/>
    <property type="match status" value="1"/>
</dbReference>
<dbReference type="Proteomes" id="UP000308267">
    <property type="component" value="Unassembled WGS sequence"/>
</dbReference>
<evidence type="ECO:0000256" key="2">
    <source>
        <dbReference type="ARBA" id="ARBA00006855"/>
    </source>
</evidence>
<keyword evidence="12" id="KW-0732">Signal</keyword>
<dbReference type="InterPro" id="IPR005282">
    <property type="entry name" value="LC_transporter"/>
</dbReference>
<keyword evidence="6" id="KW-0769">Symport</keyword>
<keyword evidence="5" id="KW-0677">Repeat</keyword>
<keyword evidence="3" id="KW-0813">Transport</keyword>
<dbReference type="FunFam" id="1.20.1280.290:FF:000016">
    <property type="entry name" value="Cystinosin homolog"/>
    <property type="match status" value="1"/>
</dbReference>
<keyword evidence="8 11" id="KW-0472">Membrane</keyword>
<accession>A0A4S2MBB3</accession>
<feature type="transmembrane region" description="Helical" evidence="11">
    <location>
        <begin position="215"/>
        <end position="235"/>
    </location>
</feature>
<evidence type="ECO:0000256" key="4">
    <source>
        <dbReference type="ARBA" id="ARBA00022692"/>
    </source>
</evidence>
<dbReference type="OrthoDB" id="75720at2759"/>
<evidence type="ECO:0000256" key="8">
    <source>
        <dbReference type="ARBA" id="ARBA00023136"/>
    </source>
</evidence>
<keyword evidence="4 11" id="KW-0812">Transmembrane</keyword>
<dbReference type="PANTHER" id="PTHR13131:SF5">
    <property type="entry name" value="CYSTINOSIN"/>
    <property type="match status" value="1"/>
</dbReference>
<dbReference type="GO" id="GO:0005765">
    <property type="term" value="C:lysosomal membrane"/>
    <property type="evidence" value="ECO:0007669"/>
    <property type="project" value="UniProtKB-SubCell"/>
</dbReference>
<evidence type="ECO:0000256" key="5">
    <source>
        <dbReference type="ARBA" id="ARBA00022737"/>
    </source>
</evidence>
<comment type="caution">
    <text evidence="13">The sequence shown here is derived from an EMBL/GenBank/DDBJ whole genome shotgun (WGS) entry which is preliminary data.</text>
</comment>
<dbReference type="InterPro" id="IPR006603">
    <property type="entry name" value="PQ-loop_rpt"/>
</dbReference>
<evidence type="ECO:0000313" key="13">
    <source>
        <dbReference type="EMBL" id="TGZ73853.1"/>
    </source>
</evidence>
<feature type="transmembrane region" description="Helical" evidence="11">
    <location>
        <begin position="274"/>
        <end position="292"/>
    </location>
</feature>
<feature type="transmembrane region" description="Helical" evidence="11">
    <location>
        <begin position="138"/>
        <end position="159"/>
    </location>
</feature>
<evidence type="ECO:0000256" key="10">
    <source>
        <dbReference type="ARBA" id="ARBA00048473"/>
    </source>
</evidence>
<protein>
    <recommendedName>
        <fullName evidence="15">Cystinosin</fullName>
    </recommendedName>
</protein>
<reference evidence="13 14" key="1">
    <citation type="journal article" date="2019" name="BMC Genomics">
        <title>New insights from Opisthorchis felineus genome: update on genomics of the epidemiologically important liver flukes.</title>
        <authorList>
            <person name="Ershov N.I."/>
            <person name="Mordvinov V.A."/>
            <person name="Prokhortchouk E.B."/>
            <person name="Pakharukova M.Y."/>
            <person name="Gunbin K.V."/>
            <person name="Ustyantsev K."/>
            <person name="Genaev M.A."/>
            <person name="Blinov A.G."/>
            <person name="Mazur A."/>
            <person name="Boulygina E."/>
            <person name="Tsygankova S."/>
            <person name="Khrameeva E."/>
            <person name="Chekanov N."/>
            <person name="Fan G."/>
            <person name="Xiao A."/>
            <person name="Zhang H."/>
            <person name="Xu X."/>
            <person name="Yang H."/>
            <person name="Solovyev V."/>
            <person name="Lee S.M."/>
            <person name="Liu X."/>
            <person name="Afonnikov D.A."/>
            <person name="Skryabin K.G."/>
        </authorList>
    </citation>
    <scope>NUCLEOTIDE SEQUENCE [LARGE SCALE GENOMIC DNA]</scope>
    <source>
        <strain evidence="13">AK-0245</strain>
        <tissue evidence="13">Whole organism</tissue>
    </source>
</reference>
<dbReference type="Gene3D" id="1.20.1280.290">
    <property type="match status" value="1"/>
</dbReference>
<comment type="catalytic activity">
    <reaction evidence="10">
        <text>L-cystine(out) + H(+)(out) = L-cystine(in) + H(+)(in)</text>
        <dbReference type="Rhea" id="RHEA:66172"/>
        <dbReference type="ChEBI" id="CHEBI:15378"/>
        <dbReference type="ChEBI" id="CHEBI:35491"/>
    </reaction>
    <physiologicalReaction direction="left-to-right" evidence="10">
        <dbReference type="Rhea" id="RHEA:66173"/>
    </physiologicalReaction>
</comment>
<dbReference type="PANTHER" id="PTHR13131">
    <property type="entry name" value="CYSTINOSIN"/>
    <property type="match status" value="1"/>
</dbReference>
<proteinExistence type="inferred from homology"/>
<name>A0A4S2MBB3_OPIFE</name>
<dbReference type="STRING" id="147828.A0A4S2MBB3"/>
<keyword evidence="7 11" id="KW-1133">Transmembrane helix</keyword>
<feature type="transmembrane region" description="Helical" evidence="11">
    <location>
        <begin position="171"/>
        <end position="195"/>
    </location>
</feature>
<comment type="subcellular location">
    <subcellularLocation>
        <location evidence="1">Lysosome membrane</location>
        <topology evidence="1">Multi-pass membrane protein</topology>
    </subcellularLocation>
</comment>
<evidence type="ECO:0000256" key="3">
    <source>
        <dbReference type="ARBA" id="ARBA00022448"/>
    </source>
</evidence>
<keyword evidence="14" id="KW-1185">Reference proteome</keyword>
<dbReference type="SMART" id="SM00679">
    <property type="entry name" value="CTNS"/>
    <property type="match status" value="2"/>
</dbReference>
<dbReference type="AlphaFoldDB" id="A0A4S2MBB3"/>
<dbReference type="GO" id="GO:0015184">
    <property type="term" value="F:L-cystine transmembrane transporter activity"/>
    <property type="evidence" value="ECO:0007669"/>
    <property type="project" value="TreeGrafter"/>
</dbReference>
<evidence type="ECO:0000313" key="14">
    <source>
        <dbReference type="Proteomes" id="UP000308267"/>
    </source>
</evidence>
<feature type="transmembrane region" description="Helical" evidence="11">
    <location>
        <begin position="304"/>
        <end position="327"/>
    </location>
</feature>
<feature type="chain" id="PRO_5020948493" description="Cystinosin" evidence="12">
    <location>
        <begin position="18"/>
        <end position="388"/>
    </location>
</feature>
<dbReference type="Pfam" id="PF04193">
    <property type="entry name" value="PQ-loop"/>
    <property type="match status" value="2"/>
</dbReference>
<feature type="transmembrane region" description="Helical" evidence="11">
    <location>
        <begin position="247"/>
        <end position="268"/>
    </location>
</feature>
<feature type="transmembrane region" description="Helical" evidence="11">
    <location>
        <begin position="347"/>
        <end position="366"/>
    </location>
</feature>
<evidence type="ECO:0000256" key="7">
    <source>
        <dbReference type="ARBA" id="ARBA00022989"/>
    </source>
</evidence>
<evidence type="ECO:0000256" key="9">
    <source>
        <dbReference type="ARBA" id="ARBA00023228"/>
    </source>
</evidence>
<keyword evidence="9" id="KW-0458">Lysosome</keyword>
<dbReference type="GO" id="GO:0015293">
    <property type="term" value="F:symporter activity"/>
    <property type="evidence" value="ECO:0007669"/>
    <property type="project" value="UniProtKB-KW"/>
</dbReference>
<comment type="similarity">
    <text evidence="2">Belongs to the cystinosin family.</text>
</comment>
<organism evidence="13 14">
    <name type="scientific">Opisthorchis felineus</name>
    <dbReference type="NCBI Taxonomy" id="147828"/>
    <lineage>
        <taxon>Eukaryota</taxon>
        <taxon>Metazoa</taxon>
        <taxon>Spiralia</taxon>
        <taxon>Lophotrochozoa</taxon>
        <taxon>Platyhelminthes</taxon>
        <taxon>Trematoda</taxon>
        <taxon>Digenea</taxon>
        <taxon>Opisthorchiida</taxon>
        <taxon>Opisthorchiata</taxon>
        <taxon>Opisthorchiidae</taxon>
        <taxon>Opisthorchis</taxon>
    </lineage>
</organism>
<evidence type="ECO:0000256" key="1">
    <source>
        <dbReference type="ARBA" id="ARBA00004155"/>
    </source>
</evidence>
<feature type="signal peptide" evidence="12">
    <location>
        <begin position="1"/>
        <end position="17"/>
    </location>
</feature>
<evidence type="ECO:0008006" key="15">
    <source>
        <dbReference type="Google" id="ProtNLM"/>
    </source>
</evidence>
<gene>
    <name evidence="13" type="ORF">CRM22_001282</name>
</gene>
<evidence type="ECO:0000256" key="11">
    <source>
        <dbReference type="SAM" id="Phobius"/>
    </source>
</evidence>
<sequence length="388" mass="43516">MCIILTFLLYGIMSSLGSEFTVNFVPSSLSIQLGDHKVTNVSFNAPSPERFTFEFTYRDSNGDYVTDTNATAVKPLDPLVVLPGYQGPISVQVVAAHPGRVYLGLNKTQGSTEIPNLDRVVCDVLVMHLQWLDVLQTVVGWMYFVAWTVSFYPQVYLNWRRKSVVGLNLDFLCLNIVGFFVYSIFNLAVYLSPAIRAQYAAIHPIGVIPVMENDIFFSVHAFCISVFTGFQVLIYERAGQRVSKICMGILGLIVAYCIINAILAGASVFTWLTFLYNVSYVKLFITLIKYIPQAIMNCRRRSTVGWSIGNICLDLTGGILSLLQMFIVAYNFDDWKSGFGSPTKLGLGLFSIMFDVFFMVQHWCLFRHAEEPLQALLVTDDHSPELVA</sequence>
<evidence type="ECO:0000256" key="6">
    <source>
        <dbReference type="ARBA" id="ARBA00022847"/>
    </source>
</evidence>